<dbReference type="Pfam" id="PF10262">
    <property type="entry name" value="Rdx"/>
    <property type="match status" value="1"/>
</dbReference>
<sequence>MRIVGDTYNPPFPRMMIAQALGLTKLLVIVLFMMSANPFRFINAPTPAIWTWLLNNKVYGCLLTFFITGMVETQLISTGAFEIYLNQEQLWSKLTSGRIPDPHELFNLIDARRSMLFGGKFENMAELRETL</sequence>
<reference evidence="4" key="1">
    <citation type="submission" date="2021-01" db="UniProtKB">
        <authorList>
            <consortium name="EnsemblMetazoa"/>
        </authorList>
    </citation>
    <scope>IDENTIFICATION</scope>
</reference>
<accession>A0A7M7JWT7</accession>
<dbReference type="GeneID" id="111246634"/>
<dbReference type="InterPro" id="IPR011893">
    <property type="entry name" value="Selenoprotein_Rdx-typ"/>
</dbReference>
<dbReference type="OrthoDB" id="60822at2759"/>
<dbReference type="OMA" id="TPAFYTW"/>
<evidence type="ECO:0000313" key="5">
    <source>
        <dbReference type="Proteomes" id="UP000594260"/>
    </source>
</evidence>
<keyword evidence="3" id="KW-0472">Membrane</keyword>
<dbReference type="PANTHER" id="PTHR13544">
    <property type="entry name" value="SELENOPROTEIN T"/>
    <property type="match status" value="1"/>
</dbReference>
<organism evidence="4 5">
    <name type="scientific">Varroa destructor</name>
    <name type="common">Honeybee mite</name>
    <dbReference type="NCBI Taxonomy" id="109461"/>
    <lineage>
        <taxon>Eukaryota</taxon>
        <taxon>Metazoa</taxon>
        <taxon>Ecdysozoa</taxon>
        <taxon>Arthropoda</taxon>
        <taxon>Chelicerata</taxon>
        <taxon>Arachnida</taxon>
        <taxon>Acari</taxon>
        <taxon>Parasitiformes</taxon>
        <taxon>Mesostigmata</taxon>
        <taxon>Gamasina</taxon>
        <taxon>Dermanyssoidea</taxon>
        <taxon>Varroidae</taxon>
        <taxon>Varroa</taxon>
    </lineage>
</organism>
<dbReference type="EnsemblMetazoa" id="XM_022796547">
    <property type="protein sequence ID" value="XP_022652282"/>
    <property type="gene ID" value="LOC111246634"/>
</dbReference>
<dbReference type="AlphaFoldDB" id="A0A7M7JWT7"/>
<dbReference type="GO" id="GO:0005789">
    <property type="term" value="C:endoplasmic reticulum membrane"/>
    <property type="evidence" value="ECO:0007669"/>
    <property type="project" value="TreeGrafter"/>
</dbReference>
<dbReference type="KEGG" id="vde:111246634"/>
<keyword evidence="3" id="KW-1133">Transmembrane helix</keyword>
<proteinExistence type="predicted"/>
<keyword evidence="1" id="KW-0732">Signal</keyword>
<keyword evidence="5" id="KW-1185">Reference proteome</keyword>
<feature type="transmembrane region" description="Helical" evidence="3">
    <location>
        <begin position="16"/>
        <end position="34"/>
    </location>
</feature>
<evidence type="ECO:0000256" key="3">
    <source>
        <dbReference type="SAM" id="Phobius"/>
    </source>
</evidence>
<protein>
    <recommendedName>
        <fullName evidence="6">Selenoprotein T</fullName>
    </recommendedName>
</protein>
<dbReference type="RefSeq" id="XP_022652282.1">
    <property type="nucleotide sequence ID" value="XM_022796547.1"/>
</dbReference>
<keyword evidence="2" id="KW-0676">Redox-active center</keyword>
<evidence type="ECO:0000256" key="2">
    <source>
        <dbReference type="ARBA" id="ARBA00023284"/>
    </source>
</evidence>
<dbReference type="InParanoid" id="A0A7M7JWT7"/>
<dbReference type="GO" id="GO:0004791">
    <property type="term" value="F:thioredoxin-disulfide reductase (NADPH) activity"/>
    <property type="evidence" value="ECO:0007669"/>
    <property type="project" value="TreeGrafter"/>
</dbReference>
<dbReference type="PANTHER" id="PTHR13544:SF0">
    <property type="entry name" value="THIOREDOXIN REDUCTASE-LIKE SELENOPROTEIN T"/>
    <property type="match status" value="1"/>
</dbReference>
<evidence type="ECO:0000313" key="4">
    <source>
        <dbReference type="EnsemblMetazoa" id="XP_022652282"/>
    </source>
</evidence>
<dbReference type="NCBIfam" id="TIGR02174">
    <property type="entry name" value="CXXU_selWTH"/>
    <property type="match status" value="1"/>
</dbReference>
<name>A0A7M7JWT7_VARDE</name>
<evidence type="ECO:0008006" key="6">
    <source>
        <dbReference type="Google" id="ProtNLM"/>
    </source>
</evidence>
<dbReference type="Gene3D" id="3.40.30.10">
    <property type="entry name" value="Glutaredoxin"/>
    <property type="match status" value="1"/>
</dbReference>
<dbReference type="Proteomes" id="UP000594260">
    <property type="component" value="Unplaced"/>
</dbReference>
<dbReference type="SUPFAM" id="SSF52833">
    <property type="entry name" value="Thioredoxin-like"/>
    <property type="match status" value="1"/>
</dbReference>
<keyword evidence="3" id="KW-0812">Transmembrane</keyword>
<dbReference type="GO" id="GO:0045454">
    <property type="term" value="P:cell redox homeostasis"/>
    <property type="evidence" value="ECO:0007669"/>
    <property type="project" value="TreeGrafter"/>
</dbReference>
<dbReference type="InterPro" id="IPR036249">
    <property type="entry name" value="Thioredoxin-like_sf"/>
</dbReference>
<dbReference type="InterPro" id="IPR019389">
    <property type="entry name" value="Selenoprotein_T"/>
</dbReference>
<evidence type="ECO:0000256" key="1">
    <source>
        <dbReference type="ARBA" id="ARBA00022729"/>
    </source>
</evidence>